<dbReference type="OrthoDB" id="9810918at2"/>
<feature type="region of interest" description="Disordered" evidence="1">
    <location>
        <begin position="220"/>
        <end position="242"/>
    </location>
</feature>
<evidence type="ECO:0000313" key="6">
    <source>
        <dbReference type="Proteomes" id="UP000440224"/>
    </source>
</evidence>
<reference evidence="5 6" key="1">
    <citation type="submission" date="2019-10" db="EMBL/GenBank/DDBJ databases">
        <title>A soil myxobacterium in the family Polyangiaceae.</title>
        <authorList>
            <person name="Li Y."/>
            <person name="Wang J."/>
        </authorList>
    </citation>
    <scope>NUCLEOTIDE SEQUENCE [LARGE SCALE GENOMIC DNA]</scope>
    <source>
        <strain evidence="5 6">DSM 14734</strain>
    </source>
</reference>
<evidence type="ECO:0000313" key="5">
    <source>
        <dbReference type="EMBL" id="MRG97998.1"/>
    </source>
</evidence>
<feature type="chain" id="PRO_5026973081" description="TPM domain-containing protein" evidence="3">
    <location>
        <begin position="27"/>
        <end position="242"/>
    </location>
</feature>
<keyword evidence="2" id="KW-0472">Membrane</keyword>
<gene>
    <name evidence="5" type="ORF">GF068_39730</name>
</gene>
<sequence length="242" mass="25261">MIRAFTFLVLAAWLTFVGLARGQTAAAPIPPAPTRHVTDTVGLLSPDARARLDARLTQYERQTGHQVVVWIGDTIGGADLADWAVRTFEAWGVGREGQDDGIVVFVLAKDKKIDIEVGYGLEGQVPDAIASRVIREVMAPRLRAGDPDGAITGGVNALLQAIEGKPFTPGPGETAEPQPRTRDFIWIGVLVVAFLVLFAVNPSLALTLLWVITRGRGGGGGDGGGFSGGGGRSGGGGARGGW</sequence>
<accession>A0A6N7Q108</accession>
<feature type="transmembrane region" description="Helical" evidence="2">
    <location>
        <begin position="184"/>
        <end position="212"/>
    </location>
</feature>
<name>A0A6N7Q108_9BACT</name>
<feature type="signal peptide" evidence="3">
    <location>
        <begin position="1"/>
        <end position="26"/>
    </location>
</feature>
<protein>
    <recommendedName>
        <fullName evidence="4">TPM domain-containing protein</fullName>
    </recommendedName>
</protein>
<organism evidence="5 6">
    <name type="scientific">Polyangium spumosum</name>
    <dbReference type="NCBI Taxonomy" id="889282"/>
    <lineage>
        <taxon>Bacteria</taxon>
        <taxon>Pseudomonadati</taxon>
        <taxon>Myxococcota</taxon>
        <taxon>Polyangia</taxon>
        <taxon>Polyangiales</taxon>
        <taxon>Polyangiaceae</taxon>
        <taxon>Polyangium</taxon>
    </lineage>
</organism>
<dbReference type="PANTHER" id="PTHR30373:SF2">
    <property type="entry name" value="UPF0603 PROTEIN YGCG"/>
    <property type="match status" value="1"/>
</dbReference>
<dbReference type="Pfam" id="PF04536">
    <property type="entry name" value="TPM_phosphatase"/>
    <property type="match status" value="1"/>
</dbReference>
<feature type="domain" description="TPM" evidence="4">
    <location>
        <begin position="37"/>
        <end position="160"/>
    </location>
</feature>
<dbReference type="Gene3D" id="3.10.310.50">
    <property type="match status" value="1"/>
</dbReference>
<keyword evidence="2" id="KW-0812">Transmembrane</keyword>
<evidence type="ECO:0000256" key="1">
    <source>
        <dbReference type="SAM" id="MobiDB-lite"/>
    </source>
</evidence>
<evidence type="ECO:0000256" key="3">
    <source>
        <dbReference type="SAM" id="SignalP"/>
    </source>
</evidence>
<dbReference type="Proteomes" id="UP000440224">
    <property type="component" value="Unassembled WGS sequence"/>
</dbReference>
<dbReference type="PANTHER" id="PTHR30373">
    <property type="entry name" value="UPF0603 PROTEIN YGCG"/>
    <property type="match status" value="1"/>
</dbReference>
<dbReference type="RefSeq" id="WP_153824766.1">
    <property type="nucleotide sequence ID" value="NZ_WJIE01000023.1"/>
</dbReference>
<keyword evidence="6" id="KW-1185">Reference proteome</keyword>
<evidence type="ECO:0000256" key="2">
    <source>
        <dbReference type="SAM" id="Phobius"/>
    </source>
</evidence>
<dbReference type="EMBL" id="WJIE01000023">
    <property type="protein sequence ID" value="MRG97998.1"/>
    <property type="molecule type" value="Genomic_DNA"/>
</dbReference>
<dbReference type="InterPro" id="IPR007621">
    <property type="entry name" value="TPM_dom"/>
</dbReference>
<evidence type="ECO:0000259" key="4">
    <source>
        <dbReference type="Pfam" id="PF04536"/>
    </source>
</evidence>
<comment type="caution">
    <text evidence="5">The sequence shown here is derived from an EMBL/GenBank/DDBJ whole genome shotgun (WGS) entry which is preliminary data.</text>
</comment>
<keyword evidence="3" id="KW-0732">Signal</keyword>
<proteinExistence type="predicted"/>
<dbReference type="AlphaFoldDB" id="A0A6N7Q108"/>
<keyword evidence="2" id="KW-1133">Transmembrane helix</keyword>